<keyword evidence="5 6" id="KW-0408">Iron</keyword>
<dbReference type="EMBL" id="JAFBRM010000007">
    <property type="protein sequence ID" value="MBM1715619.1"/>
    <property type="molecule type" value="Genomic_DNA"/>
</dbReference>
<dbReference type="RefSeq" id="WP_203243368.1">
    <property type="nucleotide sequence ID" value="NZ_JAFBRQ010000007.1"/>
</dbReference>
<evidence type="ECO:0000256" key="5">
    <source>
        <dbReference type="ARBA" id="ARBA00023004"/>
    </source>
</evidence>
<feature type="signal peptide" evidence="7">
    <location>
        <begin position="1"/>
        <end position="18"/>
    </location>
</feature>
<keyword evidence="2 6" id="KW-0349">Heme</keyword>
<dbReference type="InterPro" id="IPR009056">
    <property type="entry name" value="Cyt_c-like_dom"/>
</dbReference>
<dbReference type="GO" id="GO:0046872">
    <property type="term" value="F:metal ion binding"/>
    <property type="evidence" value="ECO:0007669"/>
    <property type="project" value="UniProtKB-KW"/>
</dbReference>
<comment type="subcellular location">
    <subcellularLocation>
        <location evidence="1">Cell envelope</location>
    </subcellularLocation>
</comment>
<dbReference type="Gene3D" id="1.10.760.10">
    <property type="entry name" value="Cytochrome c-like domain"/>
    <property type="match status" value="2"/>
</dbReference>
<evidence type="ECO:0000256" key="2">
    <source>
        <dbReference type="ARBA" id="ARBA00022617"/>
    </source>
</evidence>
<dbReference type="InterPro" id="IPR036909">
    <property type="entry name" value="Cyt_c-like_dom_sf"/>
</dbReference>
<accession>A0AAE3B804</accession>
<dbReference type="SUPFAM" id="SSF46626">
    <property type="entry name" value="Cytochrome c"/>
    <property type="match status" value="2"/>
</dbReference>
<name>A0AAE3B804_9RHOB</name>
<keyword evidence="4" id="KW-0560">Oxidoreductase</keyword>
<evidence type="ECO:0000259" key="8">
    <source>
        <dbReference type="PROSITE" id="PS51007"/>
    </source>
</evidence>
<organism evidence="9 10">
    <name type="scientific">Sulfitobacter geojensis</name>
    <dbReference type="NCBI Taxonomy" id="1342299"/>
    <lineage>
        <taxon>Bacteria</taxon>
        <taxon>Pseudomonadati</taxon>
        <taxon>Pseudomonadota</taxon>
        <taxon>Alphaproteobacteria</taxon>
        <taxon>Rhodobacterales</taxon>
        <taxon>Roseobacteraceae</taxon>
        <taxon>Sulfitobacter</taxon>
    </lineage>
</organism>
<sequence>MRLSFLLSIFTLCAAVLRAEPLPPPVTDDMFAPVSLAEASLGRLLFYDPLLSGNKNIACATCHHPAFGTADGVPLAIGEGGVGLGPKRRSDPDHMPEERIPRNAPALFNLGAYEFSTMFHDGRLQSDPTQPGGIRTPMDADMVSGFASVLSAQTMFPVLSRDEMAGGFRENDIGRAVRQGLITGQGGAWDLIARRVADVPAYTQMFRALYPHIDDGDDIAFTDISNAIAIFMAFEWRSDTAPFDAVLRGQATPEGAALRGQNLFYETANCATCHSGPFQTDHRFHAMGTPQIGPGKSAAFEDHHTDTGRYLVTGNPADMFAFRTPSLRNVTLTGPYGHAGAEADLAQFVANHADPISALARFDPRRVRLPALPVKDFMVMQDPEQVAAIGAAVKHDAIALTRQDVTDIVSFLETLTDRNALTGGLGIPETVPSGLPVPNP</sequence>
<dbReference type="Proteomes" id="UP000732193">
    <property type="component" value="Unassembled WGS sequence"/>
</dbReference>
<comment type="caution">
    <text evidence="9">The sequence shown here is derived from an EMBL/GenBank/DDBJ whole genome shotgun (WGS) entry which is preliminary data.</text>
</comment>
<keyword evidence="3 6" id="KW-0479">Metal-binding</keyword>
<reference evidence="9 10" key="1">
    <citation type="submission" date="2021-01" db="EMBL/GenBank/DDBJ databases">
        <title>Diatom-associated Roseobacters Show Island Model of Population Structure.</title>
        <authorList>
            <person name="Qu L."/>
            <person name="Feng X."/>
            <person name="Chen Y."/>
            <person name="Li L."/>
            <person name="Wang X."/>
            <person name="Hu Z."/>
            <person name="Wang H."/>
            <person name="Luo H."/>
        </authorList>
    </citation>
    <scope>NUCLEOTIDE SEQUENCE [LARGE SCALE GENOMIC DNA]</scope>
    <source>
        <strain evidence="9 10">TR60-84</strain>
    </source>
</reference>
<keyword evidence="7" id="KW-0732">Signal</keyword>
<evidence type="ECO:0000256" key="7">
    <source>
        <dbReference type="SAM" id="SignalP"/>
    </source>
</evidence>
<feature type="chain" id="PRO_5041950926" evidence="7">
    <location>
        <begin position="19"/>
        <end position="440"/>
    </location>
</feature>
<evidence type="ECO:0000256" key="3">
    <source>
        <dbReference type="ARBA" id="ARBA00022723"/>
    </source>
</evidence>
<evidence type="ECO:0000313" key="9">
    <source>
        <dbReference type="EMBL" id="MBM1715619.1"/>
    </source>
</evidence>
<gene>
    <name evidence="9" type="ORF">JQV55_18765</name>
</gene>
<evidence type="ECO:0000313" key="10">
    <source>
        <dbReference type="Proteomes" id="UP000732193"/>
    </source>
</evidence>
<dbReference type="InterPro" id="IPR051395">
    <property type="entry name" value="Cytochrome_c_Peroxidase/MauG"/>
</dbReference>
<proteinExistence type="predicted"/>
<dbReference type="PROSITE" id="PS51007">
    <property type="entry name" value="CYTC"/>
    <property type="match status" value="1"/>
</dbReference>
<dbReference type="InterPro" id="IPR004852">
    <property type="entry name" value="Di-haem_cyt_c_peroxidsae"/>
</dbReference>
<evidence type="ECO:0000256" key="6">
    <source>
        <dbReference type="PROSITE-ProRule" id="PRU00433"/>
    </source>
</evidence>
<protein>
    <submittedName>
        <fullName evidence="9">C-type cytochrome</fullName>
    </submittedName>
</protein>
<evidence type="ECO:0000256" key="1">
    <source>
        <dbReference type="ARBA" id="ARBA00004196"/>
    </source>
</evidence>
<dbReference type="GO" id="GO:0009055">
    <property type="term" value="F:electron transfer activity"/>
    <property type="evidence" value="ECO:0007669"/>
    <property type="project" value="InterPro"/>
</dbReference>
<evidence type="ECO:0000256" key="4">
    <source>
        <dbReference type="ARBA" id="ARBA00023002"/>
    </source>
</evidence>
<dbReference type="PANTHER" id="PTHR30600">
    <property type="entry name" value="CYTOCHROME C PEROXIDASE-RELATED"/>
    <property type="match status" value="1"/>
</dbReference>
<dbReference type="GO" id="GO:0020037">
    <property type="term" value="F:heme binding"/>
    <property type="evidence" value="ECO:0007669"/>
    <property type="project" value="InterPro"/>
</dbReference>
<dbReference type="Pfam" id="PF03150">
    <property type="entry name" value="CCP_MauG"/>
    <property type="match status" value="1"/>
</dbReference>
<dbReference type="GO" id="GO:0004130">
    <property type="term" value="F:cytochrome-c peroxidase activity"/>
    <property type="evidence" value="ECO:0007669"/>
    <property type="project" value="TreeGrafter"/>
</dbReference>
<feature type="domain" description="Cytochrome c" evidence="8">
    <location>
        <begin position="255"/>
        <end position="416"/>
    </location>
</feature>
<keyword evidence="10" id="KW-1185">Reference proteome</keyword>
<dbReference type="GO" id="GO:0030313">
    <property type="term" value="C:cell envelope"/>
    <property type="evidence" value="ECO:0007669"/>
    <property type="project" value="UniProtKB-SubCell"/>
</dbReference>
<dbReference type="AlphaFoldDB" id="A0AAE3B804"/>